<gene>
    <name evidence="1" type="ORF">MELIAE_LOCUS12114</name>
</gene>
<reference evidence="1" key="1">
    <citation type="submission" date="2021-12" db="EMBL/GenBank/DDBJ databases">
        <authorList>
            <person name="King R."/>
        </authorList>
    </citation>
    <scope>NUCLEOTIDE SEQUENCE</scope>
</reference>
<proteinExistence type="predicted"/>
<dbReference type="Proteomes" id="UP001154078">
    <property type="component" value="Chromosome 8"/>
</dbReference>
<evidence type="ECO:0008006" key="3">
    <source>
        <dbReference type="Google" id="ProtNLM"/>
    </source>
</evidence>
<evidence type="ECO:0000313" key="1">
    <source>
        <dbReference type="EMBL" id="CAH0563129.1"/>
    </source>
</evidence>
<sequence>MQDRFVFPREEKNRLGKNVQIKTEYMDESKIKNTVETALKDVLLQCDMLGLPYSYESWSEIQIKFQDSKQLEEQLEMNEEELPIVEISTEVNIYEKEVLSNEAHMYEMRDEVVQEDETSDETLDEKDLELNDETEDETDFCEEFGEQMVEDDNKALPEIEIRKFYATFYDNKWYIGKVLKVIKENVYSMQFLEESKEDGSFNWHKASDLDENVSKEYIFFGPINFIGNTPYTLKRSVKASITKQYNKQRFL</sequence>
<keyword evidence="2" id="KW-1185">Reference proteome</keyword>
<accession>A0A9P0BJA6</accession>
<dbReference type="EMBL" id="OV121139">
    <property type="protein sequence ID" value="CAH0563129.1"/>
    <property type="molecule type" value="Genomic_DNA"/>
</dbReference>
<dbReference type="AlphaFoldDB" id="A0A9P0BJA6"/>
<protein>
    <recommendedName>
        <fullName evidence="3">Tudor domain-containing protein</fullName>
    </recommendedName>
</protein>
<name>A0A9P0BJA6_BRAAE</name>
<organism evidence="1 2">
    <name type="scientific">Brassicogethes aeneus</name>
    <name type="common">Rape pollen beetle</name>
    <name type="synonym">Meligethes aeneus</name>
    <dbReference type="NCBI Taxonomy" id="1431903"/>
    <lineage>
        <taxon>Eukaryota</taxon>
        <taxon>Metazoa</taxon>
        <taxon>Ecdysozoa</taxon>
        <taxon>Arthropoda</taxon>
        <taxon>Hexapoda</taxon>
        <taxon>Insecta</taxon>
        <taxon>Pterygota</taxon>
        <taxon>Neoptera</taxon>
        <taxon>Endopterygota</taxon>
        <taxon>Coleoptera</taxon>
        <taxon>Polyphaga</taxon>
        <taxon>Cucujiformia</taxon>
        <taxon>Nitidulidae</taxon>
        <taxon>Meligethinae</taxon>
        <taxon>Brassicogethes</taxon>
    </lineage>
</organism>
<evidence type="ECO:0000313" key="2">
    <source>
        <dbReference type="Proteomes" id="UP001154078"/>
    </source>
</evidence>
<dbReference type="OrthoDB" id="6782439at2759"/>